<reference evidence="4 5" key="1">
    <citation type="submission" date="2019-05" db="EMBL/GenBank/DDBJ databases">
        <title>Emergence of the Ug99 lineage of the wheat stem rust pathogen through somatic hybridization.</title>
        <authorList>
            <person name="Li F."/>
            <person name="Upadhyaya N.M."/>
            <person name="Sperschneider J."/>
            <person name="Matny O."/>
            <person name="Nguyen-Phuc H."/>
            <person name="Mago R."/>
            <person name="Raley C."/>
            <person name="Miller M.E."/>
            <person name="Silverstein K.A.T."/>
            <person name="Henningsen E."/>
            <person name="Hirsch C.D."/>
            <person name="Visser B."/>
            <person name="Pretorius Z.A."/>
            <person name="Steffenson B.J."/>
            <person name="Schwessinger B."/>
            <person name="Dodds P.N."/>
            <person name="Figueroa M."/>
        </authorList>
    </citation>
    <scope>NUCLEOTIDE SEQUENCE [LARGE SCALE GENOMIC DNA]</scope>
    <source>
        <strain evidence="3">21-0</strain>
        <strain evidence="2 5">Ug99</strain>
    </source>
</reference>
<evidence type="ECO:0000256" key="1">
    <source>
        <dbReference type="SAM" id="SignalP"/>
    </source>
</evidence>
<dbReference type="Proteomes" id="UP000324748">
    <property type="component" value="Unassembled WGS sequence"/>
</dbReference>
<evidence type="ECO:0000313" key="3">
    <source>
        <dbReference type="EMBL" id="KAA1103830.1"/>
    </source>
</evidence>
<protein>
    <submittedName>
        <fullName evidence="2">Uncharacterized protein</fullName>
    </submittedName>
</protein>
<dbReference type="Proteomes" id="UP000325313">
    <property type="component" value="Unassembled WGS sequence"/>
</dbReference>
<feature type="chain" id="PRO_5036137294" evidence="1">
    <location>
        <begin position="28"/>
        <end position="191"/>
    </location>
</feature>
<keyword evidence="4" id="KW-1185">Reference proteome</keyword>
<name>A0A5B0MVL6_PUCGR</name>
<accession>A0A5B0MVL6</accession>
<evidence type="ECO:0000313" key="5">
    <source>
        <dbReference type="Proteomes" id="UP000325313"/>
    </source>
</evidence>
<organism evidence="2 5">
    <name type="scientific">Puccinia graminis f. sp. tritici</name>
    <dbReference type="NCBI Taxonomy" id="56615"/>
    <lineage>
        <taxon>Eukaryota</taxon>
        <taxon>Fungi</taxon>
        <taxon>Dikarya</taxon>
        <taxon>Basidiomycota</taxon>
        <taxon>Pucciniomycotina</taxon>
        <taxon>Pucciniomycetes</taxon>
        <taxon>Pucciniales</taxon>
        <taxon>Pucciniaceae</taxon>
        <taxon>Puccinia</taxon>
    </lineage>
</organism>
<gene>
    <name evidence="3" type="ORF">PGT21_001961</name>
    <name evidence="2" type="ORF">PGTUg99_010019</name>
</gene>
<dbReference type="EMBL" id="VDEP01000442">
    <property type="protein sequence ID" value="KAA1080098.1"/>
    <property type="molecule type" value="Genomic_DNA"/>
</dbReference>
<evidence type="ECO:0000313" key="4">
    <source>
        <dbReference type="Proteomes" id="UP000324748"/>
    </source>
</evidence>
<sequence>MYPAKLFQKPSTVWILWAVMPFLRTTSSSMAATHEALPGLSQAHGNEVPCDERTPLSALAFLDLDSNSEQSQQFDDHRKIRNPHSILNPATGQGSSPLALFQNNHQLSYDHTSSQVWPSVLVQPHDILVPSRSLGDEYEYGQFDHLRWPENKNSPNKEQPERTLAMEIVTLCFHIHHSCSIMIRIPSRKFK</sequence>
<evidence type="ECO:0000313" key="2">
    <source>
        <dbReference type="EMBL" id="KAA1080098.1"/>
    </source>
</evidence>
<feature type="signal peptide" evidence="1">
    <location>
        <begin position="1"/>
        <end position="27"/>
    </location>
</feature>
<proteinExistence type="predicted"/>
<keyword evidence="1" id="KW-0732">Signal</keyword>
<dbReference type="AlphaFoldDB" id="A0A5B0MVL6"/>
<comment type="caution">
    <text evidence="2">The sequence shown here is derived from an EMBL/GenBank/DDBJ whole genome shotgun (WGS) entry which is preliminary data.</text>
</comment>
<dbReference type="EMBL" id="VSWC01000041">
    <property type="protein sequence ID" value="KAA1103830.1"/>
    <property type="molecule type" value="Genomic_DNA"/>
</dbReference>